<name>A0ABR7MUS0_9FIRM</name>
<evidence type="ECO:0000256" key="8">
    <source>
        <dbReference type="SAM" id="SignalP"/>
    </source>
</evidence>
<keyword evidence="3" id="KW-0136">Cellulose degradation</keyword>
<dbReference type="Proteomes" id="UP000637513">
    <property type="component" value="Unassembled WGS sequence"/>
</dbReference>
<dbReference type="Pfam" id="PF14200">
    <property type="entry name" value="RicinB_lectin_2"/>
    <property type="match status" value="2"/>
</dbReference>
<gene>
    <name evidence="11" type="ORF">H8700_06790</name>
</gene>
<sequence>MQIKKLLAVALAAAMTLSTLSTTTLTQPKKASAATFTNLNQKQMVTAMGAGWNLGNQLEAANNGTPSETAWGNPTISANLIKAVKNAGFSTIRVPVSYLSKIGSNSNYTIDSAWLNRVKEVVDMCIANNLYVIINMHGDGYNSVQGGWLLCNGSDQTTIRNKYKACWKQIANKFKNYDQHVVFESMNEEFDGTYGTPNTTYYANINKLNQIFVDTVRQTGGNNAKRWLMIPGWNTNIEYTAGNYGFSLPTDNYRDSSISSSEKRIMISVHYYDPWGFCGEESTTATQWGSKATNSSKVDSWGDESYMKTNFEKMYNKFSSQGYPVVIGEYGAIDKSSIDSRNTACRADFATKVCTYAKKYGMVPVWWDNGDTNKYGFALFNRYTAAVTQSAIIKAITTVYPKSSSSSSSIDTSKTYMLKNVNSGMYLDVSGAKAVNGTNVLQYTASKAKNNNTWKFVSNGNGYYYIYSQLGNGSTFLLDVANNSSANGANIGIWSNTNCNAQLYKIVKNSDGSYNIYTKSSGNKSCIEVVNALTTKGANVQQWVYNGHNCQKWYLEAVN</sequence>
<dbReference type="SUPFAM" id="SSF51445">
    <property type="entry name" value="(Trans)glycosidases"/>
    <property type="match status" value="1"/>
</dbReference>
<keyword evidence="2 7" id="KW-0378">Hydrolase</keyword>
<feature type="signal peptide" evidence="8">
    <location>
        <begin position="1"/>
        <end position="21"/>
    </location>
</feature>
<dbReference type="InterPro" id="IPR017853">
    <property type="entry name" value="GH"/>
</dbReference>
<evidence type="ECO:0000256" key="3">
    <source>
        <dbReference type="ARBA" id="ARBA00023001"/>
    </source>
</evidence>
<evidence type="ECO:0000256" key="1">
    <source>
        <dbReference type="ARBA" id="ARBA00005641"/>
    </source>
</evidence>
<dbReference type="PANTHER" id="PTHR31297">
    <property type="entry name" value="GLUCAN ENDO-1,6-BETA-GLUCOSIDASE B"/>
    <property type="match status" value="1"/>
</dbReference>
<evidence type="ECO:0000256" key="4">
    <source>
        <dbReference type="ARBA" id="ARBA00023277"/>
    </source>
</evidence>
<keyword evidence="6" id="KW-0624">Polysaccharide degradation</keyword>
<comment type="similarity">
    <text evidence="1 7">Belongs to the glycosyl hydrolase 5 (cellulase A) family.</text>
</comment>
<feature type="domain" description="Ricin B lectin" evidence="10">
    <location>
        <begin position="413"/>
        <end position="494"/>
    </location>
</feature>
<dbReference type="PROSITE" id="PS50231">
    <property type="entry name" value="RICIN_B_LECTIN"/>
    <property type="match status" value="1"/>
</dbReference>
<reference evidence="11 12" key="1">
    <citation type="submission" date="2020-08" db="EMBL/GenBank/DDBJ databases">
        <title>Genome public.</title>
        <authorList>
            <person name="Liu C."/>
            <person name="Sun Q."/>
        </authorList>
    </citation>
    <scope>NUCLEOTIDE SEQUENCE [LARGE SCALE GENOMIC DNA]</scope>
    <source>
        <strain evidence="11 12">BX3</strain>
    </source>
</reference>
<evidence type="ECO:0000259" key="10">
    <source>
        <dbReference type="Pfam" id="PF14200"/>
    </source>
</evidence>
<protein>
    <submittedName>
        <fullName evidence="11">Cellulase family glycosylhydrolase</fullName>
    </submittedName>
</protein>
<dbReference type="Gene3D" id="3.20.20.80">
    <property type="entry name" value="Glycosidases"/>
    <property type="match status" value="1"/>
</dbReference>
<evidence type="ECO:0000256" key="2">
    <source>
        <dbReference type="ARBA" id="ARBA00022801"/>
    </source>
</evidence>
<evidence type="ECO:0000313" key="12">
    <source>
        <dbReference type="Proteomes" id="UP000637513"/>
    </source>
</evidence>
<dbReference type="RefSeq" id="WP_249304539.1">
    <property type="nucleotide sequence ID" value="NZ_JACRSW010000027.1"/>
</dbReference>
<organism evidence="11 12">
    <name type="scientific">Jutongia hominis</name>
    <dbReference type="NCBI Taxonomy" id="2763664"/>
    <lineage>
        <taxon>Bacteria</taxon>
        <taxon>Bacillati</taxon>
        <taxon>Bacillota</taxon>
        <taxon>Clostridia</taxon>
        <taxon>Lachnospirales</taxon>
        <taxon>Lachnospiraceae</taxon>
        <taxon>Jutongia</taxon>
    </lineage>
</organism>
<keyword evidence="8" id="KW-0732">Signal</keyword>
<accession>A0ABR7MUS0</accession>
<dbReference type="InterPro" id="IPR050386">
    <property type="entry name" value="Glycosyl_hydrolase_5"/>
</dbReference>
<dbReference type="InterPro" id="IPR001547">
    <property type="entry name" value="Glyco_hydro_5"/>
</dbReference>
<feature type="chain" id="PRO_5047445261" evidence="8">
    <location>
        <begin position="22"/>
        <end position="559"/>
    </location>
</feature>
<dbReference type="InterPro" id="IPR035992">
    <property type="entry name" value="Ricin_B-like_lectins"/>
</dbReference>
<comment type="caution">
    <text evidence="11">The sequence shown here is derived from an EMBL/GenBank/DDBJ whole genome shotgun (WGS) entry which is preliminary data.</text>
</comment>
<evidence type="ECO:0000259" key="9">
    <source>
        <dbReference type="Pfam" id="PF00150"/>
    </source>
</evidence>
<keyword evidence="12" id="KW-1185">Reference proteome</keyword>
<evidence type="ECO:0000313" key="11">
    <source>
        <dbReference type="EMBL" id="MBC8557409.1"/>
    </source>
</evidence>
<dbReference type="InterPro" id="IPR000772">
    <property type="entry name" value="Ricin_B_lectin"/>
</dbReference>
<proteinExistence type="inferred from homology"/>
<keyword evidence="5 7" id="KW-0326">Glycosidase</keyword>
<dbReference type="Gene3D" id="2.80.10.50">
    <property type="match status" value="2"/>
</dbReference>
<dbReference type="Pfam" id="PF00150">
    <property type="entry name" value="Cellulase"/>
    <property type="match status" value="1"/>
</dbReference>
<dbReference type="CDD" id="cd00161">
    <property type="entry name" value="beta-trefoil_Ricin-like"/>
    <property type="match status" value="1"/>
</dbReference>
<evidence type="ECO:0000256" key="7">
    <source>
        <dbReference type="RuleBase" id="RU361153"/>
    </source>
</evidence>
<evidence type="ECO:0000256" key="5">
    <source>
        <dbReference type="ARBA" id="ARBA00023295"/>
    </source>
</evidence>
<keyword evidence="4" id="KW-0119">Carbohydrate metabolism</keyword>
<feature type="domain" description="Glycoside hydrolase family 5" evidence="9">
    <location>
        <begin position="64"/>
        <end position="371"/>
    </location>
</feature>
<dbReference type="PANTHER" id="PTHR31297:SF41">
    <property type="entry name" value="ENDOGLUCANASE, PUTATIVE (AFU_ORTHOLOGUE AFUA_5G01830)-RELATED"/>
    <property type="match status" value="1"/>
</dbReference>
<dbReference type="EMBL" id="JACRSW010000027">
    <property type="protein sequence ID" value="MBC8557409.1"/>
    <property type="molecule type" value="Genomic_DNA"/>
</dbReference>
<evidence type="ECO:0000256" key="6">
    <source>
        <dbReference type="ARBA" id="ARBA00023326"/>
    </source>
</evidence>
<feature type="domain" description="Ricin B lectin" evidence="10">
    <location>
        <begin position="501"/>
        <end position="557"/>
    </location>
</feature>
<dbReference type="SUPFAM" id="SSF50370">
    <property type="entry name" value="Ricin B-like lectins"/>
    <property type="match status" value="1"/>
</dbReference>